<proteinExistence type="predicted"/>
<dbReference type="AlphaFoldDB" id="A0A0G1BB27"/>
<comment type="caution">
    <text evidence="1">The sequence shown here is derived from an EMBL/GenBank/DDBJ whole genome shotgun (WGS) entry which is preliminary data.</text>
</comment>
<evidence type="ECO:0000313" key="2">
    <source>
        <dbReference type="Proteomes" id="UP000034785"/>
    </source>
</evidence>
<name>A0A0G1BB27_9BACT</name>
<organism evidence="1 2">
    <name type="scientific">Candidatus Daviesbacteria bacterium GW2011_GWA2_42_7</name>
    <dbReference type="NCBI Taxonomy" id="1618425"/>
    <lineage>
        <taxon>Bacteria</taxon>
        <taxon>Candidatus Daviesiibacteriota</taxon>
    </lineage>
</organism>
<accession>A0A0G1BB27</accession>
<reference evidence="1 2" key="1">
    <citation type="journal article" date="2015" name="Nature">
        <title>rRNA introns, odd ribosomes, and small enigmatic genomes across a large radiation of phyla.</title>
        <authorList>
            <person name="Brown C.T."/>
            <person name="Hug L.A."/>
            <person name="Thomas B.C."/>
            <person name="Sharon I."/>
            <person name="Castelle C.J."/>
            <person name="Singh A."/>
            <person name="Wilkins M.J."/>
            <person name="Williams K.H."/>
            <person name="Banfield J.F."/>
        </authorList>
    </citation>
    <scope>NUCLEOTIDE SEQUENCE [LARGE SCALE GENOMIC DNA]</scope>
</reference>
<gene>
    <name evidence="1" type="ORF">UV41_C0022G0017</name>
</gene>
<sequence>MRKILEVEVTWLVETDVWVDPAGKVEVPKVSDDTSNF</sequence>
<protein>
    <submittedName>
        <fullName evidence="1">Uncharacterized protein</fullName>
    </submittedName>
</protein>
<dbReference type="Proteomes" id="UP000034785">
    <property type="component" value="Unassembled WGS sequence"/>
</dbReference>
<evidence type="ECO:0000313" key="1">
    <source>
        <dbReference type="EMBL" id="KKS70472.1"/>
    </source>
</evidence>
<dbReference type="EMBL" id="LCEJ01000022">
    <property type="protein sequence ID" value="KKS70472.1"/>
    <property type="molecule type" value="Genomic_DNA"/>
</dbReference>